<keyword evidence="5" id="KW-0407">Ion channel</keyword>
<comment type="similarity">
    <text evidence="5">Belongs to the MscS (TC 1.A.23) family.</text>
</comment>
<keyword evidence="3 5" id="KW-1133">Transmembrane helix</keyword>
<evidence type="ECO:0000313" key="8">
    <source>
        <dbReference type="Proteomes" id="UP000243488"/>
    </source>
</evidence>
<accession>A0A1V0B108</accession>
<dbReference type="InterPro" id="IPR045275">
    <property type="entry name" value="MscS_archaea/bacteria_type"/>
</dbReference>
<dbReference type="InterPro" id="IPR006685">
    <property type="entry name" value="MscS_channel_2nd"/>
</dbReference>
<comment type="subunit">
    <text evidence="5">Homoheptamer.</text>
</comment>
<dbReference type="Pfam" id="PF00924">
    <property type="entry name" value="MS_channel_2nd"/>
    <property type="match status" value="1"/>
</dbReference>
<evidence type="ECO:0000256" key="1">
    <source>
        <dbReference type="ARBA" id="ARBA00004370"/>
    </source>
</evidence>
<keyword evidence="5" id="KW-0406">Ion transport</keyword>
<dbReference type="GO" id="GO:0005886">
    <property type="term" value="C:plasma membrane"/>
    <property type="evidence" value="ECO:0007669"/>
    <property type="project" value="UniProtKB-SubCell"/>
</dbReference>
<comment type="function">
    <text evidence="5">Mechanosensitive channel that participates in the regulation of osmotic pressure changes within the cell, opening in response to stretch forces in the membrane lipid bilayer, without the need for other proteins. Contributes to normal resistance to hypoosmotic shock. Forms an ion channel of 1.0 nanosiemens conductance with a slight preference for anions.</text>
</comment>
<keyword evidence="5" id="KW-0813">Transport</keyword>
<dbReference type="STRING" id="1931241.BVH74_02055"/>
<feature type="transmembrane region" description="Helical" evidence="5">
    <location>
        <begin position="60"/>
        <end position="77"/>
    </location>
</feature>
<feature type="transmembrane region" description="Helical" evidence="5">
    <location>
        <begin position="18"/>
        <end position="39"/>
    </location>
</feature>
<sequence length="298" mass="33171">MLETLGQLPATITISDSLWQHLISTVLLLLTVFIARALAGRFIRKTVNSIELQRKWLVNTRNGFLLLLLLGLVIIWGNELRTLALSIVAIAVAFVVATKELILCVTGSILKTGSGSFNIGDRIQIKDFRGDVIDQSLLATTILEVGPGKITHQRTGRMIVIPNALFVSEPVINESFTHDFVFHVFTVPFKREDNWQAAQQAFLDAANRHCEPYLEAVRRYMKRFNVQRGLEVPSVEPRVTIQVPVAGEVHLIVRLPTRSGQRGYIEQTVLSEVLSKHDFAAKKPEVSSLPESDPAATT</sequence>
<comment type="caution">
    <text evidence="5">Lacks conserved residue(s) required for the propagation of feature annotation.</text>
</comment>
<dbReference type="PANTHER" id="PTHR30221:SF1">
    <property type="entry name" value="SMALL-CONDUCTANCE MECHANOSENSITIVE CHANNEL"/>
    <property type="match status" value="1"/>
</dbReference>
<keyword evidence="5" id="KW-0997">Cell inner membrane</keyword>
<dbReference type="EMBL" id="CP020100">
    <property type="protein sequence ID" value="AQZ93616.1"/>
    <property type="molecule type" value="Genomic_DNA"/>
</dbReference>
<keyword evidence="8" id="KW-1185">Reference proteome</keyword>
<dbReference type="Proteomes" id="UP000243488">
    <property type="component" value="Chromosome"/>
</dbReference>
<evidence type="ECO:0000256" key="5">
    <source>
        <dbReference type="RuleBase" id="RU369025"/>
    </source>
</evidence>
<dbReference type="GO" id="GO:0008381">
    <property type="term" value="F:mechanosensitive monoatomic ion channel activity"/>
    <property type="evidence" value="ECO:0007669"/>
    <property type="project" value="InterPro"/>
</dbReference>
<proteinExistence type="inferred from homology"/>
<reference evidence="7 8" key="1">
    <citation type="submission" date="2017-03" db="EMBL/GenBank/DDBJ databases">
        <title>Complete genome sequence of the novel DNRA strain Pseudomonas sp. S-6-2 isolated from Chinese polluted river sediment. Journal of Biotechnology.</title>
        <authorList>
            <person name="Li J."/>
            <person name="Xiang F."/>
            <person name="Wang L."/>
            <person name="Xi L."/>
            <person name="Liu J."/>
        </authorList>
    </citation>
    <scope>NUCLEOTIDE SEQUENCE [LARGE SCALE GENOMIC DNA]</scope>
    <source>
        <strain evidence="7 8">S-6-2</strain>
    </source>
</reference>
<dbReference type="KEGG" id="ppha:BVH74_02055"/>
<evidence type="ECO:0000313" key="7">
    <source>
        <dbReference type="EMBL" id="AQZ93616.1"/>
    </source>
</evidence>
<dbReference type="PANTHER" id="PTHR30221">
    <property type="entry name" value="SMALL-CONDUCTANCE MECHANOSENSITIVE CHANNEL"/>
    <property type="match status" value="1"/>
</dbReference>
<dbReference type="InterPro" id="IPR010920">
    <property type="entry name" value="LSM_dom_sf"/>
</dbReference>
<feature type="transmembrane region" description="Helical" evidence="5">
    <location>
        <begin position="83"/>
        <end position="102"/>
    </location>
</feature>
<keyword evidence="5" id="KW-1003">Cell membrane</keyword>
<dbReference type="Gene3D" id="2.30.30.60">
    <property type="match status" value="1"/>
</dbReference>
<evidence type="ECO:0000256" key="3">
    <source>
        <dbReference type="ARBA" id="ARBA00022989"/>
    </source>
</evidence>
<name>A0A1V0B108_9GAMM</name>
<protein>
    <recommendedName>
        <fullName evidence="5">Small-conductance mechanosensitive channel</fullName>
    </recommendedName>
</protein>
<evidence type="ECO:0000256" key="2">
    <source>
        <dbReference type="ARBA" id="ARBA00022692"/>
    </source>
</evidence>
<dbReference type="RefSeq" id="WP_080048474.1">
    <property type="nucleotide sequence ID" value="NZ_CP020100.1"/>
</dbReference>
<feature type="domain" description="Mechanosensitive ion channel MscS" evidence="6">
    <location>
        <begin position="107"/>
        <end position="173"/>
    </location>
</feature>
<dbReference type="SUPFAM" id="SSF50182">
    <property type="entry name" value="Sm-like ribonucleoproteins"/>
    <property type="match status" value="1"/>
</dbReference>
<keyword evidence="4 5" id="KW-0472">Membrane</keyword>
<gene>
    <name evidence="7" type="ORF">BVH74_02055</name>
</gene>
<comment type="subcellular location">
    <subcellularLocation>
        <location evidence="5">Cell inner membrane</location>
        <topology evidence="5">Multi-pass membrane protein</topology>
    </subcellularLocation>
    <subcellularLocation>
        <location evidence="1">Membrane</location>
    </subcellularLocation>
</comment>
<keyword evidence="2 5" id="KW-0812">Transmembrane</keyword>
<dbReference type="InterPro" id="IPR023408">
    <property type="entry name" value="MscS_beta-dom_sf"/>
</dbReference>
<evidence type="ECO:0000256" key="4">
    <source>
        <dbReference type="ARBA" id="ARBA00023136"/>
    </source>
</evidence>
<dbReference type="AlphaFoldDB" id="A0A1V0B108"/>
<evidence type="ECO:0000259" key="6">
    <source>
        <dbReference type="Pfam" id="PF00924"/>
    </source>
</evidence>
<organism evidence="7 8">
    <name type="scientific">Halopseudomonas phragmitis</name>
    <dbReference type="NCBI Taxonomy" id="1931241"/>
    <lineage>
        <taxon>Bacteria</taxon>
        <taxon>Pseudomonadati</taxon>
        <taxon>Pseudomonadota</taxon>
        <taxon>Gammaproteobacteria</taxon>
        <taxon>Pseudomonadales</taxon>
        <taxon>Pseudomonadaceae</taxon>
        <taxon>Halopseudomonas</taxon>
    </lineage>
</organism>